<evidence type="ECO:0000256" key="9">
    <source>
        <dbReference type="ARBA" id="ARBA00023015"/>
    </source>
</evidence>
<dbReference type="Proteomes" id="UP000327493">
    <property type="component" value="Chromosome 11"/>
</dbReference>
<organism evidence="15 16">
    <name type="scientific">Etheostoma spectabile</name>
    <name type="common">orangethroat darter</name>
    <dbReference type="NCBI Taxonomy" id="54343"/>
    <lineage>
        <taxon>Eukaryota</taxon>
        <taxon>Metazoa</taxon>
        <taxon>Chordata</taxon>
        <taxon>Craniata</taxon>
        <taxon>Vertebrata</taxon>
        <taxon>Euteleostomi</taxon>
        <taxon>Actinopterygii</taxon>
        <taxon>Neopterygii</taxon>
        <taxon>Teleostei</taxon>
        <taxon>Neoteleostei</taxon>
        <taxon>Acanthomorphata</taxon>
        <taxon>Eupercaria</taxon>
        <taxon>Perciformes</taxon>
        <taxon>Percoidei</taxon>
        <taxon>Percidae</taxon>
        <taxon>Etheostomatinae</taxon>
        <taxon>Etheostoma</taxon>
    </lineage>
</organism>
<dbReference type="FunFam" id="1.10.565.10:FF:000031">
    <property type="entry name" value="Nuclear receptor subfamily 0 group B member 1"/>
    <property type="match status" value="1"/>
</dbReference>
<dbReference type="InterPro" id="IPR033544">
    <property type="entry name" value="NR0B1/2"/>
</dbReference>
<dbReference type="PANTHER" id="PTHR24081">
    <property type="entry name" value="NUCLEAR RECEPTOR SUBFAMILY 0 GROUP B"/>
    <property type="match status" value="1"/>
</dbReference>
<dbReference type="GO" id="GO:0005634">
    <property type="term" value="C:nucleus"/>
    <property type="evidence" value="ECO:0007669"/>
    <property type="project" value="UniProtKB-SubCell"/>
</dbReference>
<evidence type="ECO:0000313" key="16">
    <source>
        <dbReference type="Proteomes" id="UP000327493"/>
    </source>
</evidence>
<keyword evidence="11" id="KW-0804">Transcription</keyword>
<evidence type="ECO:0000256" key="5">
    <source>
        <dbReference type="ARBA" id="ARBA00022491"/>
    </source>
</evidence>
<protein>
    <recommendedName>
        <fullName evidence="14">NR LBD domain-containing protein</fullName>
    </recommendedName>
</protein>
<keyword evidence="13" id="KW-0539">Nucleus</keyword>
<evidence type="ECO:0000256" key="8">
    <source>
        <dbReference type="ARBA" id="ARBA00022833"/>
    </source>
</evidence>
<accession>A0A5J5CZZ2</accession>
<dbReference type="Gene3D" id="1.10.565.10">
    <property type="entry name" value="Retinoid X Receptor"/>
    <property type="match status" value="1"/>
</dbReference>
<keyword evidence="7" id="KW-0863">Zinc-finger</keyword>
<evidence type="ECO:0000256" key="4">
    <source>
        <dbReference type="ARBA" id="ARBA00022490"/>
    </source>
</evidence>
<evidence type="ECO:0000256" key="13">
    <source>
        <dbReference type="ARBA" id="ARBA00023242"/>
    </source>
</evidence>
<gene>
    <name evidence="15" type="ORF">FQN60_001156</name>
</gene>
<keyword evidence="5" id="KW-0678">Repressor</keyword>
<keyword evidence="9" id="KW-0805">Transcription regulation</keyword>
<dbReference type="CDD" id="cd07350">
    <property type="entry name" value="NR_LBD_Dax1"/>
    <property type="match status" value="1"/>
</dbReference>
<feature type="domain" description="NR LBD" evidence="14">
    <location>
        <begin position="43"/>
        <end position="293"/>
    </location>
</feature>
<evidence type="ECO:0000313" key="15">
    <source>
        <dbReference type="EMBL" id="KAA8587962.1"/>
    </source>
</evidence>
<name>A0A5J5CZZ2_9PERO</name>
<evidence type="ECO:0000256" key="7">
    <source>
        <dbReference type="ARBA" id="ARBA00022771"/>
    </source>
</evidence>
<evidence type="ECO:0000256" key="12">
    <source>
        <dbReference type="ARBA" id="ARBA00023170"/>
    </source>
</evidence>
<keyword evidence="10" id="KW-0238">DNA-binding</keyword>
<comment type="subcellular location">
    <subcellularLocation>
        <location evidence="2">Cytoplasm</location>
    </subcellularLocation>
    <subcellularLocation>
        <location evidence="1">Nucleus</location>
    </subcellularLocation>
</comment>
<keyword evidence="6" id="KW-0479">Metal-binding</keyword>
<dbReference type="InterPro" id="IPR000536">
    <property type="entry name" value="Nucl_hrmn_rcpt_lig-bd"/>
</dbReference>
<dbReference type="PROSITE" id="PS51843">
    <property type="entry name" value="NR_LBD"/>
    <property type="match status" value="1"/>
</dbReference>
<evidence type="ECO:0000256" key="1">
    <source>
        <dbReference type="ARBA" id="ARBA00004123"/>
    </source>
</evidence>
<dbReference type="GO" id="GO:0005737">
    <property type="term" value="C:cytoplasm"/>
    <property type="evidence" value="ECO:0007669"/>
    <property type="project" value="UniProtKB-SubCell"/>
</dbReference>
<evidence type="ECO:0000256" key="3">
    <source>
        <dbReference type="ARBA" id="ARBA00006647"/>
    </source>
</evidence>
<keyword evidence="12" id="KW-0675">Receptor</keyword>
<dbReference type="AlphaFoldDB" id="A0A5J5CZZ2"/>
<dbReference type="PRINTS" id="PR00398">
    <property type="entry name" value="STRDHORMONER"/>
</dbReference>
<evidence type="ECO:0000256" key="6">
    <source>
        <dbReference type="ARBA" id="ARBA00022723"/>
    </source>
</evidence>
<dbReference type="GO" id="GO:0008270">
    <property type="term" value="F:zinc ion binding"/>
    <property type="evidence" value="ECO:0007669"/>
    <property type="project" value="UniProtKB-KW"/>
</dbReference>
<keyword evidence="4" id="KW-0963">Cytoplasm</keyword>
<evidence type="ECO:0000259" key="14">
    <source>
        <dbReference type="PROSITE" id="PS51843"/>
    </source>
</evidence>
<dbReference type="GO" id="GO:0003714">
    <property type="term" value="F:transcription corepressor activity"/>
    <property type="evidence" value="ECO:0007669"/>
    <property type="project" value="TreeGrafter"/>
</dbReference>
<evidence type="ECO:0000256" key="10">
    <source>
        <dbReference type="ARBA" id="ARBA00023125"/>
    </source>
</evidence>
<comment type="similarity">
    <text evidence="3">Belongs to the nuclear hormone receptor family. NR0 subfamily.</text>
</comment>
<reference evidence="15 16" key="1">
    <citation type="submission" date="2019-08" db="EMBL/GenBank/DDBJ databases">
        <title>A chromosome-level genome assembly, high-density linkage maps, and genome scans reveal the genomic architecture of hybrid incompatibilities underlying speciation via character displacement in darters (Percidae: Etheostominae).</title>
        <authorList>
            <person name="Moran R.L."/>
            <person name="Catchen J.M."/>
            <person name="Fuller R.C."/>
        </authorList>
    </citation>
    <scope>NUCLEOTIDE SEQUENCE [LARGE SCALE GENOMIC DNA]</scope>
    <source>
        <strain evidence="15">EspeVRDwgs_2016</strain>
        <tissue evidence="15">Muscle</tissue>
    </source>
</reference>
<dbReference type="SMART" id="SM00430">
    <property type="entry name" value="HOLI"/>
    <property type="match status" value="1"/>
</dbReference>
<dbReference type="Pfam" id="PF00104">
    <property type="entry name" value="Hormone_recep"/>
    <property type="match status" value="1"/>
</dbReference>
<dbReference type="InterPro" id="IPR035500">
    <property type="entry name" value="NHR-like_dom_sf"/>
</dbReference>
<dbReference type="GO" id="GO:0003677">
    <property type="term" value="F:DNA binding"/>
    <property type="evidence" value="ECO:0007669"/>
    <property type="project" value="UniProtKB-KW"/>
</dbReference>
<dbReference type="SUPFAM" id="SSF48508">
    <property type="entry name" value="Nuclear receptor ligand-binding domain"/>
    <property type="match status" value="1"/>
</dbReference>
<evidence type="ECO:0000256" key="11">
    <source>
        <dbReference type="ARBA" id="ARBA00023163"/>
    </source>
</evidence>
<dbReference type="GO" id="GO:0000122">
    <property type="term" value="P:negative regulation of transcription by RNA polymerase II"/>
    <property type="evidence" value="ECO:0007669"/>
    <property type="project" value="TreeGrafter"/>
</dbReference>
<comment type="caution">
    <text evidence="15">The sequence shown here is derived from an EMBL/GenBank/DDBJ whole genome shotgun (WGS) entry which is preliminary data.</text>
</comment>
<sequence length="630" mass="69465">MATLEGCRCRGVTGRNNNSILYSILKSDSLATAEEQQHQHQHPQQQTLQHLLHKTSSTGAPASLQELRQQACSCGSTRRRGILRSPQVTCKAASAVLVKTLRFVKNVPCFSELPEDDQLMLIRSGWAQLLVLGLAQDRVDFETTETVEPSMLQRILTGLPDRQSEVLAGQSRALAGVSVVDIEAIKAFLKKCWSVDISTKEYAYLKGAVLFNPDVEGLRCLHYIQSLRREAHQALNEHVRLIHREETTRFAKLLIALSMLRAISPPVVAQLFFRPVIGTVSIEEVLMEMFYGNYVITETLFTGAIRNHLSFTAAFLHPDTNNKIHSLYFMFHIENILCCPLEKTVSKILLYLHHLVPVNNSWNEIDLKHFLLYSQPWTVFLRATSLSPAMSGSDLPAADAEPVHHYQMTLEMLVSLGCALGSSQEASVRSAVSVGCCSRCAGSPERREVAGSLLGVLWKEERSSGWAVAMAVEVAAAMEMAETVCSSPKGPCSLTSSAGSWVSMGSVRLNGISYCSCFQNLELSLLLLGPRHLMTGLHLLVVHDAAQLGTLNQDDFDLTSYQHVAQPCLQLKDAPASPHHIVGCHDYNEALALVHTTCHVLYGRSFEPARPSCPAMWPSTAEGGHHSTTY</sequence>
<evidence type="ECO:0000256" key="2">
    <source>
        <dbReference type="ARBA" id="ARBA00004496"/>
    </source>
</evidence>
<dbReference type="PANTHER" id="PTHR24081:SF1">
    <property type="entry name" value="NUCLEAR RECEPTOR SUBFAMILY 0 GROUP B MEMBER 1"/>
    <property type="match status" value="1"/>
</dbReference>
<dbReference type="EMBL" id="VOFY01000011">
    <property type="protein sequence ID" value="KAA8587962.1"/>
    <property type="molecule type" value="Genomic_DNA"/>
</dbReference>
<dbReference type="InterPro" id="IPR001723">
    <property type="entry name" value="Nuclear_hrmn_rcpt"/>
</dbReference>
<keyword evidence="8" id="KW-0862">Zinc</keyword>
<keyword evidence="16" id="KW-1185">Reference proteome</keyword>
<proteinExistence type="inferred from homology"/>